<dbReference type="Proteomes" id="UP000198546">
    <property type="component" value="Chromosome i"/>
</dbReference>
<dbReference type="RefSeq" id="WP_090594179.1">
    <property type="nucleotide sequence ID" value="NZ_LT629688.1"/>
</dbReference>
<evidence type="ECO:0000313" key="4">
    <source>
        <dbReference type="Proteomes" id="UP000198546"/>
    </source>
</evidence>
<dbReference type="InterPro" id="IPR036457">
    <property type="entry name" value="PPM-type-like_dom_sf"/>
</dbReference>
<evidence type="ECO:0000256" key="1">
    <source>
        <dbReference type="SAM" id="MobiDB-lite"/>
    </source>
</evidence>
<feature type="domain" description="PPM-type phosphatase" evidence="2">
    <location>
        <begin position="103"/>
        <end position="357"/>
    </location>
</feature>
<dbReference type="SMART" id="SM00332">
    <property type="entry name" value="PP2Cc"/>
    <property type="match status" value="1"/>
</dbReference>
<dbReference type="InterPro" id="IPR025874">
    <property type="entry name" value="DZR"/>
</dbReference>
<name>A0A1G7AHZ1_9ACTN</name>
<evidence type="ECO:0000313" key="3">
    <source>
        <dbReference type="EMBL" id="SDE14558.1"/>
    </source>
</evidence>
<dbReference type="STRING" id="675864.SAMN04489747_2628"/>
<dbReference type="Pfam" id="PF12773">
    <property type="entry name" value="DZR"/>
    <property type="match status" value="1"/>
</dbReference>
<dbReference type="SMART" id="SM00331">
    <property type="entry name" value="PP2C_SIG"/>
    <property type="match status" value="1"/>
</dbReference>
<dbReference type="EMBL" id="LT629688">
    <property type="protein sequence ID" value="SDE14558.1"/>
    <property type="molecule type" value="Genomic_DNA"/>
</dbReference>
<feature type="region of interest" description="Disordered" evidence="1">
    <location>
        <begin position="355"/>
        <end position="401"/>
    </location>
</feature>
<dbReference type="PROSITE" id="PS51746">
    <property type="entry name" value="PPM_2"/>
    <property type="match status" value="1"/>
</dbReference>
<dbReference type="Pfam" id="PF13672">
    <property type="entry name" value="PP2C_2"/>
    <property type="match status" value="1"/>
</dbReference>
<organism evidence="3 4">
    <name type="scientific">Auraticoccus monumenti</name>
    <dbReference type="NCBI Taxonomy" id="675864"/>
    <lineage>
        <taxon>Bacteria</taxon>
        <taxon>Bacillati</taxon>
        <taxon>Actinomycetota</taxon>
        <taxon>Actinomycetes</taxon>
        <taxon>Propionibacteriales</taxon>
        <taxon>Propionibacteriaceae</taxon>
        <taxon>Auraticoccus</taxon>
    </lineage>
</organism>
<sequence length="401" mass="41415">MTTSTRCPHCGAEVTPSDSFCEACGGDLTPTEAAPRDAGTEAPIELSRSVRAPGPATAATAPSVQARPCTECGGVVGPDGYCQTCGAKAPRERDHFEQTPSSWVGGVCDRGRRHHRNEDAMALDSDPAPGQRAVLVVCDGVSTAPDSDVASMSAVTAAREVLVRHRPTGLGTPESRGSALAATLVDAAHAANRAVVAGHDPGTDNAPSCTFAAAVVDGDLCVWGLVGDSRAYWLPDVGEAVQLGEDDSVAAMRMAAGVEREQAETGPGAHAITRWLGQDSPDTEARTGTVALDRPGWVLVCSDGLWNYASEPARLQQLVADRAAAGLVEPTPLAGSLVDWANEQGGRDNITAALARIGPPRRPDPSVALAGQDEQPDPEHPLEADQPTRNLSAGHPGPAAY</sequence>
<dbReference type="InterPro" id="IPR001932">
    <property type="entry name" value="PPM-type_phosphatase-like_dom"/>
</dbReference>
<keyword evidence="4" id="KW-1185">Reference proteome</keyword>
<proteinExistence type="predicted"/>
<evidence type="ECO:0000259" key="2">
    <source>
        <dbReference type="PROSITE" id="PS51746"/>
    </source>
</evidence>
<dbReference type="AlphaFoldDB" id="A0A1G7AHZ1"/>
<accession>A0A1G7AHZ1</accession>
<dbReference type="CDD" id="cd00143">
    <property type="entry name" value="PP2Cc"/>
    <property type="match status" value="1"/>
</dbReference>
<dbReference type="Gene3D" id="3.60.40.10">
    <property type="entry name" value="PPM-type phosphatase domain"/>
    <property type="match status" value="1"/>
</dbReference>
<reference evidence="3 4" key="1">
    <citation type="submission" date="2016-10" db="EMBL/GenBank/DDBJ databases">
        <authorList>
            <person name="de Groot N.N."/>
        </authorList>
    </citation>
    <scope>NUCLEOTIDE SEQUENCE [LARGE SCALE GENOMIC DNA]</scope>
    <source>
        <strain evidence="3 4">MON 2.2</strain>
    </source>
</reference>
<dbReference type="OrthoDB" id="9801841at2"/>
<protein>
    <submittedName>
        <fullName evidence="3">Serine/threonine protein phosphatase PrpC</fullName>
    </submittedName>
</protein>
<gene>
    <name evidence="3" type="ORF">SAMN04489747_2628</name>
</gene>
<dbReference type="SUPFAM" id="SSF81606">
    <property type="entry name" value="PP2C-like"/>
    <property type="match status" value="1"/>
</dbReference>